<dbReference type="GO" id="GO:0015421">
    <property type="term" value="F:ABC-type oligopeptide transporter activity"/>
    <property type="evidence" value="ECO:0007669"/>
    <property type="project" value="TreeGrafter"/>
</dbReference>
<keyword evidence="2 5" id="KW-0812">Transmembrane</keyword>
<dbReference type="SUPFAM" id="SSF90123">
    <property type="entry name" value="ABC transporter transmembrane region"/>
    <property type="match status" value="1"/>
</dbReference>
<feature type="domain" description="ABC transporter" evidence="6">
    <location>
        <begin position="336"/>
        <end position="543"/>
    </location>
</feature>
<evidence type="ECO:0000259" key="7">
    <source>
        <dbReference type="PROSITE" id="PS50929"/>
    </source>
</evidence>
<evidence type="ECO:0000256" key="2">
    <source>
        <dbReference type="ARBA" id="ARBA00022692"/>
    </source>
</evidence>
<evidence type="ECO:0000256" key="5">
    <source>
        <dbReference type="SAM" id="Phobius"/>
    </source>
</evidence>
<reference evidence="8 9" key="1">
    <citation type="submission" date="2018-06" db="EMBL/GenBank/DDBJ databases">
        <title>Echinicola strongylocentroti sp. nov., isolated from a sea urchin Strongylocentrotus intermedius.</title>
        <authorList>
            <person name="Bae S.S."/>
        </authorList>
    </citation>
    <scope>NUCLEOTIDE SEQUENCE [LARGE SCALE GENOMIC DNA]</scope>
    <source>
        <strain evidence="8 9">MEBiC08714</strain>
    </source>
</reference>
<dbReference type="InterPro" id="IPR039421">
    <property type="entry name" value="Type_1_exporter"/>
</dbReference>
<keyword evidence="9" id="KW-1185">Reference proteome</keyword>
<dbReference type="PROSITE" id="PS50893">
    <property type="entry name" value="ABC_TRANSPORTER_2"/>
    <property type="match status" value="1"/>
</dbReference>
<dbReference type="GO" id="GO:0005524">
    <property type="term" value="F:ATP binding"/>
    <property type="evidence" value="ECO:0007669"/>
    <property type="project" value="UniProtKB-KW"/>
</dbReference>
<organism evidence="8 9">
    <name type="scientific">Echinicola strongylocentroti</name>
    <dbReference type="NCBI Taxonomy" id="1795355"/>
    <lineage>
        <taxon>Bacteria</taxon>
        <taxon>Pseudomonadati</taxon>
        <taxon>Bacteroidota</taxon>
        <taxon>Cytophagia</taxon>
        <taxon>Cytophagales</taxon>
        <taxon>Cyclobacteriaceae</taxon>
        <taxon>Echinicola</taxon>
    </lineage>
</organism>
<feature type="transmembrane region" description="Helical" evidence="5">
    <location>
        <begin position="249"/>
        <end position="268"/>
    </location>
</feature>
<gene>
    <name evidence="8" type="ORF">DN752_05580</name>
</gene>
<feature type="domain" description="ABC transmembrane type-1" evidence="7">
    <location>
        <begin position="28"/>
        <end position="303"/>
    </location>
</feature>
<dbReference type="Gene3D" id="3.40.50.300">
    <property type="entry name" value="P-loop containing nucleotide triphosphate hydrolases"/>
    <property type="match status" value="1"/>
</dbReference>
<dbReference type="PANTHER" id="PTHR43394">
    <property type="entry name" value="ATP-DEPENDENT PERMEASE MDL1, MITOCHONDRIAL"/>
    <property type="match status" value="1"/>
</dbReference>
<dbReference type="RefSeq" id="WP_112783031.1">
    <property type="nucleotide sequence ID" value="NZ_CP030041.1"/>
</dbReference>
<dbReference type="KEGG" id="est:DN752_05580"/>
<protein>
    <submittedName>
        <fullName evidence="8">ABC transporter ATP-binding protein</fullName>
    </submittedName>
</protein>
<dbReference type="InterPro" id="IPR011527">
    <property type="entry name" value="ABC1_TM_dom"/>
</dbReference>
<dbReference type="AlphaFoldDB" id="A0A2Z4IGR8"/>
<feature type="transmembrane region" description="Helical" evidence="5">
    <location>
        <begin position="58"/>
        <end position="78"/>
    </location>
</feature>
<proteinExistence type="predicted"/>
<dbReference type="InterPro" id="IPR027417">
    <property type="entry name" value="P-loop_NTPase"/>
</dbReference>
<comment type="subcellular location">
    <subcellularLocation>
        <location evidence="1">Cell membrane</location>
        <topology evidence="1">Multi-pass membrane protein</topology>
    </subcellularLocation>
</comment>
<keyword evidence="4 5" id="KW-0472">Membrane</keyword>
<dbReference type="EMBL" id="CP030041">
    <property type="protein sequence ID" value="AWW29633.1"/>
    <property type="molecule type" value="Genomic_DNA"/>
</dbReference>
<dbReference type="Proteomes" id="UP000248688">
    <property type="component" value="Chromosome"/>
</dbReference>
<dbReference type="SUPFAM" id="SSF52540">
    <property type="entry name" value="P-loop containing nucleoside triphosphate hydrolases"/>
    <property type="match status" value="1"/>
</dbReference>
<evidence type="ECO:0000256" key="4">
    <source>
        <dbReference type="ARBA" id="ARBA00023136"/>
    </source>
</evidence>
<evidence type="ECO:0000259" key="6">
    <source>
        <dbReference type="PROSITE" id="PS50893"/>
    </source>
</evidence>
<accession>A0A2Z4IGR8</accession>
<dbReference type="Pfam" id="PF00005">
    <property type="entry name" value="ABC_tran"/>
    <property type="match status" value="1"/>
</dbReference>
<sequence length="543" mass="61275">MSTLSPVKRLWRLLKLYKPEIRQIYTYAVFIGLVNLSLPLGIQAIINFLQTGELSSSWFFLVTVVLVGIGVAGILQVLQLRIVENIQQDIFARSAFEFAFRFPKMKAKEVDSIHAPELANRFFDTLTIQKGLPKILIDISLSTFQIFFGLLLLSVYSLYFIGMGLVIILVLYLLVKITGEVGLKTSIEESKYKYRLAHWLEEIGRARRTFQLNDPSSFHLKKSDNITVDYINSRESHFKVLLDQFKSFVGFKILIAAGILVVGGLLVFNQQMNIGQFVAAEIVIILIINSVEKLLRVWDNIYDVLTAFDKIGFVTDLELQENQGQEVVSSDVDCYLSFKKATFRHKGQTAPLFSDLDLKIPARARAVLNSKTGTGKSTLLQIMAGVQDLESGDILLNDISYSVLSRKSLHQKLGIVFASNQIFEGSIRENILVGREVSEKALLAVLRDLELEDYIKGLPNGLETILDSGGRRTPRCIIQKIHLARAICHGPGLLLMEDPLVNIPLEERSKLINFLTDDRHPWTLIVISDDEEWLKKSTMTVKL</sequence>
<name>A0A2Z4IGR8_9BACT</name>
<dbReference type="OrthoDB" id="311344at2"/>
<dbReference type="PANTHER" id="PTHR43394:SF4">
    <property type="entry name" value="TOXIN SECRETION ABC TRANSPORTER ATP-BINDING PROTEIN"/>
    <property type="match status" value="1"/>
</dbReference>
<dbReference type="Gene3D" id="1.20.1560.10">
    <property type="entry name" value="ABC transporter type 1, transmembrane domain"/>
    <property type="match status" value="1"/>
</dbReference>
<dbReference type="GO" id="GO:0005886">
    <property type="term" value="C:plasma membrane"/>
    <property type="evidence" value="ECO:0007669"/>
    <property type="project" value="UniProtKB-SubCell"/>
</dbReference>
<feature type="transmembrane region" description="Helical" evidence="5">
    <location>
        <begin position="24"/>
        <end position="46"/>
    </location>
</feature>
<evidence type="ECO:0000256" key="1">
    <source>
        <dbReference type="ARBA" id="ARBA00004651"/>
    </source>
</evidence>
<dbReference type="InterPro" id="IPR036640">
    <property type="entry name" value="ABC1_TM_sf"/>
</dbReference>
<dbReference type="PROSITE" id="PS50929">
    <property type="entry name" value="ABC_TM1F"/>
    <property type="match status" value="1"/>
</dbReference>
<dbReference type="Pfam" id="PF00664">
    <property type="entry name" value="ABC_membrane"/>
    <property type="match status" value="1"/>
</dbReference>
<keyword evidence="3 5" id="KW-1133">Transmembrane helix</keyword>
<dbReference type="GO" id="GO:0016887">
    <property type="term" value="F:ATP hydrolysis activity"/>
    <property type="evidence" value="ECO:0007669"/>
    <property type="project" value="InterPro"/>
</dbReference>
<feature type="transmembrane region" description="Helical" evidence="5">
    <location>
        <begin position="158"/>
        <end position="175"/>
    </location>
</feature>
<dbReference type="InterPro" id="IPR003439">
    <property type="entry name" value="ABC_transporter-like_ATP-bd"/>
</dbReference>
<evidence type="ECO:0000313" key="8">
    <source>
        <dbReference type="EMBL" id="AWW29633.1"/>
    </source>
</evidence>
<evidence type="ECO:0000256" key="3">
    <source>
        <dbReference type="ARBA" id="ARBA00022989"/>
    </source>
</evidence>
<keyword evidence="8" id="KW-0547">Nucleotide-binding</keyword>
<keyword evidence="8" id="KW-0067">ATP-binding</keyword>
<evidence type="ECO:0000313" key="9">
    <source>
        <dbReference type="Proteomes" id="UP000248688"/>
    </source>
</evidence>